<accession>A0ABZ3H0R5</accession>
<reference evidence="2 3" key="1">
    <citation type="submission" date="2021-11" db="EMBL/GenBank/DDBJ databases">
        <title>Whole genome of Geoglobus acetivorans.</title>
        <authorList>
            <person name="Liu D."/>
        </authorList>
    </citation>
    <scope>NUCLEOTIDE SEQUENCE [LARGE SCALE GENOMIC DNA]</scope>
    <source>
        <strain evidence="2 3">SBH6</strain>
    </source>
</reference>
<sequence>MNAAITIRITGLVTGLAGLSVWLRRVHQYRACHPEVVFARCAGHYLKPA</sequence>
<keyword evidence="1" id="KW-1133">Transmembrane helix</keyword>
<evidence type="ECO:0000256" key="1">
    <source>
        <dbReference type="SAM" id="Phobius"/>
    </source>
</evidence>
<keyword evidence="3" id="KW-1185">Reference proteome</keyword>
<keyword evidence="1" id="KW-0472">Membrane</keyword>
<protein>
    <submittedName>
        <fullName evidence="2">Uncharacterized protein</fullName>
    </submittedName>
</protein>
<proteinExistence type="predicted"/>
<evidence type="ECO:0000313" key="2">
    <source>
        <dbReference type="EMBL" id="XAT62889.1"/>
    </source>
</evidence>
<keyword evidence="1" id="KW-0812">Transmembrane</keyword>
<feature type="transmembrane region" description="Helical" evidence="1">
    <location>
        <begin position="6"/>
        <end position="23"/>
    </location>
</feature>
<dbReference type="Proteomes" id="UP001492541">
    <property type="component" value="Chromosome"/>
</dbReference>
<gene>
    <name evidence="2" type="ORF">LPQ35_06425</name>
</gene>
<dbReference type="RefSeq" id="WP_193807831.1">
    <property type="nucleotide sequence ID" value="NZ_CP087714.1"/>
</dbReference>
<dbReference type="GeneID" id="90449306"/>
<name>A0ABZ3H0R5_GEOAI</name>
<evidence type="ECO:0000313" key="3">
    <source>
        <dbReference type="Proteomes" id="UP001492541"/>
    </source>
</evidence>
<dbReference type="EMBL" id="CP087714">
    <property type="protein sequence ID" value="XAT62889.1"/>
    <property type="molecule type" value="Genomic_DNA"/>
</dbReference>
<organism evidence="2 3">
    <name type="scientific">Geoglobus acetivorans</name>
    <dbReference type="NCBI Taxonomy" id="565033"/>
    <lineage>
        <taxon>Archaea</taxon>
        <taxon>Methanobacteriati</taxon>
        <taxon>Methanobacteriota</taxon>
        <taxon>Archaeoglobi</taxon>
        <taxon>Archaeoglobales</taxon>
        <taxon>Archaeoglobaceae</taxon>
        <taxon>Geoglobus</taxon>
    </lineage>
</organism>